<protein>
    <submittedName>
        <fullName evidence="4">ComF family protein</fullName>
    </submittedName>
</protein>
<dbReference type="Pfam" id="PF00156">
    <property type="entry name" value="Pribosyltran"/>
    <property type="match status" value="1"/>
</dbReference>
<sequence>MTEWLPEGVAGGRAPGMAASPGTAAPRVVVCLAGRVVAGLNGLARRLADAVLPPLCVLCRADVEAPGCLCAACWGGIAFIGPPCCERLGTPFAHHPGGPLISPEALARPPAYHRARAVAAYDGVARDLVHRLKYGDRLDIAGPMARMMARAGIEVLDGADVLVPVPLHGLRLWHRRFNQSAMLARGIGRESGIAVEPGWLERHRSTAPQVRLDRAARAANVAGAFRVPEAAKAEIAGRRLVLVDDVLTTGATLDACAKALLRAGAGTVDVLVFARVVEGTALPLVDGDRAPIS</sequence>
<reference evidence="4 5" key="1">
    <citation type="submission" date="2022-04" db="EMBL/GenBank/DDBJ databases">
        <authorList>
            <person name="Grouzdev D.S."/>
            <person name="Pantiukh K.S."/>
            <person name="Krutkina M.S."/>
        </authorList>
    </citation>
    <scope>NUCLEOTIDE SEQUENCE [LARGE SCALE GENOMIC DNA]</scope>
    <source>
        <strain evidence="4 5">6x-1</strain>
    </source>
</reference>
<comment type="similarity">
    <text evidence="1">Belongs to the ComF/GntX family.</text>
</comment>
<keyword evidence="5" id="KW-1185">Reference proteome</keyword>
<comment type="caution">
    <text evidence="4">The sequence shown here is derived from an EMBL/GenBank/DDBJ whole genome shotgun (WGS) entry which is preliminary data.</text>
</comment>
<evidence type="ECO:0000256" key="1">
    <source>
        <dbReference type="ARBA" id="ARBA00008007"/>
    </source>
</evidence>
<dbReference type="InterPro" id="IPR029057">
    <property type="entry name" value="PRTase-like"/>
</dbReference>
<feature type="domain" description="Double zinc ribbon" evidence="3">
    <location>
        <begin position="48"/>
        <end position="94"/>
    </location>
</feature>
<dbReference type="PANTHER" id="PTHR47505">
    <property type="entry name" value="DNA UTILIZATION PROTEIN YHGH"/>
    <property type="match status" value="1"/>
</dbReference>
<evidence type="ECO:0000259" key="3">
    <source>
        <dbReference type="Pfam" id="PF18912"/>
    </source>
</evidence>
<feature type="domain" description="Phosphoribosyltransferase" evidence="2">
    <location>
        <begin position="230"/>
        <end position="280"/>
    </location>
</feature>
<dbReference type="RefSeq" id="WP_247030354.1">
    <property type="nucleotide sequence ID" value="NZ_JALKCH010000011.1"/>
</dbReference>
<dbReference type="InterPro" id="IPR000836">
    <property type="entry name" value="PRTase_dom"/>
</dbReference>
<gene>
    <name evidence="4" type="ORF">MWN34_16210</name>
</gene>
<evidence type="ECO:0000313" key="5">
    <source>
        <dbReference type="Proteomes" id="UP001203284"/>
    </source>
</evidence>
<dbReference type="PANTHER" id="PTHR47505:SF1">
    <property type="entry name" value="DNA UTILIZATION PROTEIN YHGH"/>
    <property type="match status" value="1"/>
</dbReference>
<evidence type="ECO:0000313" key="4">
    <source>
        <dbReference type="EMBL" id="MCK0198458.1"/>
    </source>
</evidence>
<dbReference type="CDD" id="cd06223">
    <property type="entry name" value="PRTases_typeI"/>
    <property type="match status" value="1"/>
</dbReference>
<dbReference type="InterPro" id="IPR044005">
    <property type="entry name" value="DZR_2"/>
</dbReference>
<name>A0ABT0DER8_9HYPH</name>
<dbReference type="InterPro" id="IPR051910">
    <property type="entry name" value="ComF/GntX_DNA_util-trans"/>
</dbReference>
<proteinExistence type="inferred from homology"/>
<dbReference type="Gene3D" id="3.40.50.2020">
    <property type="match status" value="1"/>
</dbReference>
<dbReference type="Proteomes" id="UP001203284">
    <property type="component" value="Unassembled WGS sequence"/>
</dbReference>
<dbReference type="SUPFAM" id="SSF53271">
    <property type="entry name" value="PRTase-like"/>
    <property type="match status" value="1"/>
</dbReference>
<evidence type="ECO:0000259" key="2">
    <source>
        <dbReference type="Pfam" id="PF00156"/>
    </source>
</evidence>
<dbReference type="EMBL" id="JALKCH010000011">
    <property type="protein sequence ID" value="MCK0198458.1"/>
    <property type="molecule type" value="Genomic_DNA"/>
</dbReference>
<organism evidence="4 5">
    <name type="scientific">Ancylobacter crimeensis</name>
    <dbReference type="NCBI Taxonomy" id="2579147"/>
    <lineage>
        <taxon>Bacteria</taxon>
        <taxon>Pseudomonadati</taxon>
        <taxon>Pseudomonadota</taxon>
        <taxon>Alphaproteobacteria</taxon>
        <taxon>Hyphomicrobiales</taxon>
        <taxon>Xanthobacteraceae</taxon>
        <taxon>Ancylobacter</taxon>
    </lineage>
</organism>
<accession>A0ABT0DER8</accession>
<dbReference type="Pfam" id="PF18912">
    <property type="entry name" value="DZR_2"/>
    <property type="match status" value="1"/>
</dbReference>